<feature type="binding site" evidence="2">
    <location>
        <position position="73"/>
    </location>
    <ligand>
        <name>Fe cation</name>
        <dbReference type="ChEBI" id="CHEBI:24875"/>
    </ligand>
</feature>
<name>A0A1H4FRN3_9RHOB</name>
<dbReference type="InterPro" id="IPR014710">
    <property type="entry name" value="RmlC-like_jellyroll"/>
</dbReference>
<keyword evidence="8" id="KW-1185">Reference proteome</keyword>
<dbReference type="RefSeq" id="WP_093256229.1">
    <property type="nucleotide sequence ID" value="NZ_FNQM01000027.1"/>
</dbReference>
<keyword evidence="2" id="KW-0408">Iron</keyword>
<dbReference type="Pfam" id="PF05726">
    <property type="entry name" value="Pirin_C"/>
    <property type="match status" value="1"/>
</dbReference>
<reference evidence="7 8" key="1">
    <citation type="submission" date="2016-10" db="EMBL/GenBank/DDBJ databases">
        <authorList>
            <person name="de Groot N.N."/>
        </authorList>
    </citation>
    <scope>NUCLEOTIDE SEQUENCE [LARGE SCALE GENOMIC DNA]</scope>
    <source>
        <strain evidence="7 8">DSM 15345</strain>
    </source>
</reference>
<evidence type="ECO:0000256" key="3">
    <source>
        <dbReference type="RuleBase" id="RU003457"/>
    </source>
</evidence>
<feature type="domain" description="Pirin C-terminal" evidence="6">
    <location>
        <begin position="192"/>
        <end position="291"/>
    </location>
</feature>
<accession>A0A1H4FRN3</accession>
<dbReference type="CDD" id="cd02909">
    <property type="entry name" value="cupin_pirin_N"/>
    <property type="match status" value="1"/>
</dbReference>
<dbReference type="AlphaFoldDB" id="A0A1H4FRN3"/>
<dbReference type="InterPro" id="IPR003829">
    <property type="entry name" value="Pirin_N_dom"/>
</dbReference>
<dbReference type="Gene3D" id="2.60.120.10">
    <property type="entry name" value="Jelly Rolls"/>
    <property type="match status" value="2"/>
</dbReference>
<feature type="region of interest" description="Disordered" evidence="4">
    <location>
        <begin position="301"/>
        <end position="329"/>
    </location>
</feature>
<sequence length="329" mass="35670">MSWSPCPEPTLGNRAACDAVETVIAPRAVDLGEMTVRRALPSVQRQMVGPFIFFDQMGPAEFLTDQGVDVRPHPHINLATLTYLLEGRIWHRDSTGADQLIEPGAVNWMRAGRGVVHSERTDDAKKATGQRLFGVQSWMALPADAEESDPAFLHHAATQTPVIEAQGVTARLIAGDAFGASSPLAVASPTLYVDAQLAAGAALPVDAGYEERAVYVLEGEIEIAGDRFARDQLLILRPGDPHAVRAVTAARVMLFGGEPMEGPRWIWWNFVSSRLERIAEAKEEWARGRFDTVPGDEAEFIPLPQAAGDPRRAVGGRSSFGRNREGTSG</sequence>
<feature type="binding site" evidence="2">
    <location>
        <position position="75"/>
    </location>
    <ligand>
        <name>Fe cation</name>
        <dbReference type="ChEBI" id="CHEBI:24875"/>
    </ligand>
</feature>
<evidence type="ECO:0000313" key="8">
    <source>
        <dbReference type="Proteomes" id="UP000198703"/>
    </source>
</evidence>
<dbReference type="EMBL" id="FNQM01000027">
    <property type="protein sequence ID" value="SEA99954.1"/>
    <property type="molecule type" value="Genomic_DNA"/>
</dbReference>
<evidence type="ECO:0000256" key="2">
    <source>
        <dbReference type="PIRSR" id="PIRSR006232-1"/>
    </source>
</evidence>
<keyword evidence="2" id="KW-0479">Metal-binding</keyword>
<dbReference type="Proteomes" id="UP000198703">
    <property type="component" value="Unassembled WGS sequence"/>
</dbReference>
<dbReference type="SUPFAM" id="SSF51182">
    <property type="entry name" value="RmlC-like cupins"/>
    <property type="match status" value="1"/>
</dbReference>
<feature type="binding site" evidence="2">
    <location>
        <position position="117"/>
    </location>
    <ligand>
        <name>Fe cation</name>
        <dbReference type="ChEBI" id="CHEBI:24875"/>
    </ligand>
</feature>
<dbReference type="InterPro" id="IPR012093">
    <property type="entry name" value="Pirin"/>
</dbReference>
<gene>
    <name evidence="7" type="ORF">SAMN05444370_12714</name>
</gene>
<feature type="binding site" evidence="2">
    <location>
        <position position="119"/>
    </location>
    <ligand>
        <name>Fe cation</name>
        <dbReference type="ChEBI" id="CHEBI:24875"/>
    </ligand>
</feature>
<dbReference type="InterPro" id="IPR008778">
    <property type="entry name" value="Pirin_C_dom"/>
</dbReference>
<evidence type="ECO:0000259" key="5">
    <source>
        <dbReference type="Pfam" id="PF02678"/>
    </source>
</evidence>
<protein>
    <recommendedName>
        <fullName evidence="9">Pirin</fullName>
    </recommendedName>
</protein>
<dbReference type="CDD" id="cd02247">
    <property type="entry name" value="cupin_pirin_C"/>
    <property type="match status" value="1"/>
</dbReference>
<dbReference type="PANTHER" id="PTHR13903:SF8">
    <property type="entry name" value="PIRIN"/>
    <property type="match status" value="1"/>
</dbReference>
<evidence type="ECO:0000256" key="1">
    <source>
        <dbReference type="ARBA" id="ARBA00008416"/>
    </source>
</evidence>
<dbReference type="PIRSF" id="PIRSF006232">
    <property type="entry name" value="Pirin"/>
    <property type="match status" value="1"/>
</dbReference>
<dbReference type="PANTHER" id="PTHR13903">
    <property type="entry name" value="PIRIN-RELATED"/>
    <property type="match status" value="1"/>
</dbReference>
<evidence type="ECO:0000256" key="4">
    <source>
        <dbReference type="SAM" id="MobiDB-lite"/>
    </source>
</evidence>
<proteinExistence type="inferred from homology"/>
<dbReference type="InterPro" id="IPR011051">
    <property type="entry name" value="RmlC_Cupin_sf"/>
</dbReference>
<dbReference type="Pfam" id="PF02678">
    <property type="entry name" value="Pirin"/>
    <property type="match status" value="1"/>
</dbReference>
<dbReference type="OrthoDB" id="9780903at2"/>
<evidence type="ECO:0008006" key="9">
    <source>
        <dbReference type="Google" id="ProtNLM"/>
    </source>
</evidence>
<evidence type="ECO:0000313" key="7">
    <source>
        <dbReference type="EMBL" id="SEA99954.1"/>
    </source>
</evidence>
<feature type="domain" description="Pirin N-terminal" evidence="5">
    <location>
        <begin position="35"/>
        <end position="139"/>
    </location>
</feature>
<dbReference type="GO" id="GO:0046872">
    <property type="term" value="F:metal ion binding"/>
    <property type="evidence" value="ECO:0007669"/>
    <property type="project" value="UniProtKB-KW"/>
</dbReference>
<dbReference type="STRING" id="89524.SAMN05444370_12714"/>
<evidence type="ECO:0000259" key="6">
    <source>
        <dbReference type="Pfam" id="PF05726"/>
    </source>
</evidence>
<comment type="similarity">
    <text evidence="1 3">Belongs to the pirin family.</text>
</comment>
<organism evidence="7 8">
    <name type="scientific">Rubrimonas cliftonensis</name>
    <dbReference type="NCBI Taxonomy" id="89524"/>
    <lineage>
        <taxon>Bacteria</taxon>
        <taxon>Pseudomonadati</taxon>
        <taxon>Pseudomonadota</taxon>
        <taxon>Alphaproteobacteria</taxon>
        <taxon>Rhodobacterales</taxon>
        <taxon>Paracoccaceae</taxon>
        <taxon>Rubrimonas</taxon>
    </lineage>
</organism>
<comment type="cofactor">
    <cofactor evidence="2">
        <name>Fe cation</name>
        <dbReference type="ChEBI" id="CHEBI:24875"/>
    </cofactor>
    <text evidence="2">Binds 1 Fe cation per subunit.</text>
</comment>